<comment type="function">
    <text evidence="12">Proton-coupled chloride transporter. Functions as antiport system and exchanges two chloride ions for 1 proton. Probably acts as an electrical shunt for an outwardly-directed proton pump that is linked to amino acid decarboxylation, as part of the extreme acid resistance (XAR) response.</text>
</comment>
<evidence type="ECO:0000256" key="12">
    <source>
        <dbReference type="ARBA" id="ARBA00059427"/>
    </source>
</evidence>
<dbReference type="EMBL" id="JMPJ01000018">
    <property type="protein sequence ID" value="KFC85377.1"/>
    <property type="molecule type" value="Genomic_DNA"/>
</dbReference>
<feature type="transmembrane region" description="Helical" evidence="16">
    <location>
        <begin position="327"/>
        <end position="345"/>
    </location>
</feature>
<comment type="subunit">
    <text evidence="2">Homodimer.</text>
</comment>
<name>A0A085GNT2_EWIA3</name>
<dbReference type="GO" id="GO:0005247">
    <property type="term" value="F:voltage-gated chloride channel activity"/>
    <property type="evidence" value="ECO:0007669"/>
    <property type="project" value="TreeGrafter"/>
</dbReference>
<keyword evidence="8 16" id="KW-1133">Transmembrane helix</keyword>
<feature type="transmembrane region" description="Helical" evidence="16">
    <location>
        <begin position="456"/>
        <end position="475"/>
    </location>
</feature>
<keyword evidence="3" id="KW-0813">Transport</keyword>
<keyword evidence="11" id="KW-0868">Chloride</keyword>
<evidence type="ECO:0000256" key="16">
    <source>
        <dbReference type="SAM" id="Phobius"/>
    </source>
</evidence>
<protein>
    <recommendedName>
        <fullName evidence="14">H(+)/Cl(-) exchange transporter ClcA</fullName>
    </recommendedName>
</protein>
<organism evidence="17 18">
    <name type="scientific">Ewingella americana (strain ATCC 33852 / DSM 4580 / CCUG 14506 / JCM 5911 / LMG 7869 / NCTC 12157 / CDC 1468-78)</name>
    <dbReference type="NCBI Taxonomy" id="910964"/>
    <lineage>
        <taxon>Bacteria</taxon>
        <taxon>Pseudomonadati</taxon>
        <taxon>Pseudomonadota</taxon>
        <taxon>Gammaproteobacteria</taxon>
        <taxon>Enterobacterales</taxon>
        <taxon>Yersiniaceae</taxon>
        <taxon>Ewingella</taxon>
    </lineage>
</organism>
<dbReference type="InterPro" id="IPR001807">
    <property type="entry name" value="ClC"/>
</dbReference>
<evidence type="ECO:0000256" key="5">
    <source>
        <dbReference type="ARBA" id="ARBA00022475"/>
    </source>
</evidence>
<evidence type="ECO:0000256" key="6">
    <source>
        <dbReference type="ARBA" id="ARBA00022519"/>
    </source>
</evidence>
<sequence length="521" mass="55893">MKSLHVLGRPFRFPKSVFLWLNLPIFLAYFCKLMTDTSSHDSVQDAALRGPRKRSDVLRYFLRRDKTPVAILVVAAIVGTVAGLLGVAFEKAVDWVIHLRQTGLGVFSDHWILLLPVAFIASGLLAMLGYFLVHRFAPEASGSGIPEIEGALEELRPVRWWRVIPVKFIGGMGTLGAGMVLGREGPTVQMGANIGKMMVDIFRLRSAEARHSLLATGAAAGLSAAFNAPLAGILFIIEEMRLQFRYSLISIKAVFIGVIMSSIVFRIFNGEGAVIEVGKLANAPLNTLWLYLVLGMVFGMVGVAFNALIFRTQDMFARIHGGKLRKVLIIGGLLGGFCGILGLFMPEAAGGGFALIPLAAAGKYTLGMLLFIFILRVATTLLCFASGAPGGIFAPMLALGTLLGTAFGSASLAMFPQYGIEPATFAIAGMGALFAASVRAPLTGIVLVLEMTDNYQLILPMIITCLGATLLAQFLGGKPLYSAILTRTLQRQERENAAKAESKEAEQSINRQDDGAKTAHT</sequence>
<keyword evidence="9" id="KW-0406">Ion transport</keyword>
<dbReference type="STRING" id="910964.GEAM_0342"/>
<feature type="transmembrane region" description="Helical" evidence="16">
    <location>
        <begin position="213"/>
        <end position="237"/>
    </location>
</feature>
<dbReference type="Gene3D" id="1.10.3080.10">
    <property type="entry name" value="Clc chloride channel"/>
    <property type="match status" value="1"/>
</dbReference>
<evidence type="ECO:0000256" key="14">
    <source>
        <dbReference type="ARBA" id="ARBA00068302"/>
    </source>
</evidence>
<feature type="region of interest" description="Disordered" evidence="15">
    <location>
        <begin position="493"/>
        <end position="521"/>
    </location>
</feature>
<dbReference type="CDD" id="cd01031">
    <property type="entry name" value="EriC"/>
    <property type="match status" value="1"/>
</dbReference>
<feature type="transmembrane region" description="Helical" evidence="16">
    <location>
        <begin position="111"/>
        <end position="133"/>
    </location>
</feature>
<evidence type="ECO:0000256" key="8">
    <source>
        <dbReference type="ARBA" id="ARBA00022989"/>
    </source>
</evidence>
<dbReference type="NCBIfam" id="NF003640">
    <property type="entry name" value="PRK05277.1"/>
    <property type="match status" value="1"/>
</dbReference>
<dbReference type="PRINTS" id="PR00762">
    <property type="entry name" value="CLCHANNEL"/>
</dbReference>
<keyword evidence="18" id="KW-1185">Reference proteome</keyword>
<evidence type="ECO:0000256" key="9">
    <source>
        <dbReference type="ARBA" id="ARBA00023065"/>
    </source>
</evidence>
<dbReference type="Pfam" id="PF00654">
    <property type="entry name" value="Voltage_CLC"/>
    <property type="match status" value="1"/>
</dbReference>
<evidence type="ECO:0000256" key="13">
    <source>
        <dbReference type="ARBA" id="ARBA00060935"/>
    </source>
</evidence>
<proteinExistence type="inferred from homology"/>
<dbReference type="FunFam" id="1.10.3080.10:FF:000005">
    <property type="entry name" value="H(+)/Cl(-) exchange transporter ClcA"/>
    <property type="match status" value="1"/>
</dbReference>
<feature type="transmembrane region" description="Helical" evidence="16">
    <location>
        <begin position="425"/>
        <end position="449"/>
    </location>
</feature>
<feature type="transmembrane region" description="Helical" evidence="16">
    <location>
        <begin position="249"/>
        <end position="268"/>
    </location>
</feature>
<feature type="transmembrane region" description="Helical" evidence="16">
    <location>
        <begin position="69"/>
        <end position="89"/>
    </location>
</feature>
<comment type="subcellular location">
    <subcellularLocation>
        <location evidence="1">Cell inner membrane</location>
        <topology evidence="1">Multi-pass membrane protein</topology>
    </subcellularLocation>
</comment>
<feature type="transmembrane region" description="Helical" evidence="16">
    <location>
        <begin position="288"/>
        <end position="307"/>
    </location>
</feature>
<keyword evidence="4" id="KW-0050">Antiport</keyword>
<comment type="caution">
    <text evidence="17">The sequence shown here is derived from an EMBL/GenBank/DDBJ whole genome shotgun (WGS) entry which is preliminary data.</text>
</comment>
<feature type="transmembrane region" description="Helical" evidence="16">
    <location>
        <begin position="392"/>
        <end position="413"/>
    </location>
</feature>
<keyword evidence="7 16" id="KW-0812">Transmembrane</keyword>
<dbReference type="PANTHER" id="PTHR45711">
    <property type="entry name" value="CHLORIDE CHANNEL PROTEIN"/>
    <property type="match status" value="1"/>
</dbReference>
<evidence type="ECO:0000256" key="7">
    <source>
        <dbReference type="ARBA" id="ARBA00022692"/>
    </source>
</evidence>
<evidence type="ECO:0000313" key="18">
    <source>
        <dbReference type="Proteomes" id="UP000028640"/>
    </source>
</evidence>
<dbReference type="AlphaFoldDB" id="A0A085GNT2"/>
<reference evidence="17 18" key="1">
    <citation type="submission" date="2014-05" db="EMBL/GenBank/DDBJ databases">
        <title>ATOL: Assembling a taxonomically balanced genome-scale reconstruction of the evolutionary history of the Enterobacteriaceae.</title>
        <authorList>
            <person name="Plunkett G.III."/>
            <person name="Neeno-Eckwall E.C."/>
            <person name="Glasner J.D."/>
            <person name="Perna N.T."/>
        </authorList>
    </citation>
    <scope>NUCLEOTIDE SEQUENCE [LARGE SCALE GENOMIC DNA]</scope>
    <source>
        <strain evidence="17 18">ATCC 33852</strain>
    </source>
</reference>
<keyword evidence="10 16" id="KW-0472">Membrane</keyword>
<dbReference type="SUPFAM" id="SSF81340">
    <property type="entry name" value="Clc chloride channel"/>
    <property type="match status" value="1"/>
</dbReference>
<comment type="similarity">
    <text evidence="13">Belongs to the chloride channel (TC 2.A.49) family. ClcA subfamily.</text>
</comment>
<gene>
    <name evidence="17" type="ORF">GEAM_0342</name>
</gene>
<dbReference type="GO" id="GO:0005886">
    <property type="term" value="C:plasma membrane"/>
    <property type="evidence" value="ECO:0007669"/>
    <property type="project" value="UniProtKB-SubCell"/>
</dbReference>
<dbReference type="Proteomes" id="UP000028640">
    <property type="component" value="Unassembled WGS sequence"/>
</dbReference>
<dbReference type="eggNOG" id="COG0038">
    <property type="taxonomic scope" value="Bacteria"/>
</dbReference>
<evidence type="ECO:0000313" key="17">
    <source>
        <dbReference type="EMBL" id="KFC85377.1"/>
    </source>
</evidence>
<evidence type="ECO:0000256" key="1">
    <source>
        <dbReference type="ARBA" id="ARBA00004429"/>
    </source>
</evidence>
<dbReference type="PANTHER" id="PTHR45711:SF6">
    <property type="entry name" value="CHLORIDE CHANNEL PROTEIN"/>
    <property type="match status" value="1"/>
</dbReference>
<accession>A0A085GNT2</accession>
<keyword evidence="5" id="KW-1003">Cell membrane</keyword>
<feature type="transmembrane region" description="Helical" evidence="16">
    <location>
        <begin position="160"/>
        <end position="181"/>
    </location>
</feature>
<keyword evidence="6" id="KW-0997">Cell inner membrane</keyword>
<dbReference type="GO" id="GO:0015297">
    <property type="term" value="F:antiporter activity"/>
    <property type="evidence" value="ECO:0007669"/>
    <property type="project" value="UniProtKB-KW"/>
</dbReference>
<evidence type="ECO:0000256" key="11">
    <source>
        <dbReference type="ARBA" id="ARBA00023214"/>
    </source>
</evidence>
<evidence type="ECO:0000256" key="10">
    <source>
        <dbReference type="ARBA" id="ARBA00023136"/>
    </source>
</evidence>
<evidence type="ECO:0000256" key="4">
    <source>
        <dbReference type="ARBA" id="ARBA00022449"/>
    </source>
</evidence>
<evidence type="ECO:0000256" key="2">
    <source>
        <dbReference type="ARBA" id="ARBA00011738"/>
    </source>
</evidence>
<dbReference type="InterPro" id="IPR014743">
    <property type="entry name" value="Cl-channel_core"/>
</dbReference>
<evidence type="ECO:0000256" key="3">
    <source>
        <dbReference type="ARBA" id="ARBA00022448"/>
    </source>
</evidence>
<evidence type="ECO:0000256" key="15">
    <source>
        <dbReference type="SAM" id="MobiDB-lite"/>
    </source>
</evidence>